<dbReference type="InterPro" id="IPR001466">
    <property type="entry name" value="Beta-lactam-related"/>
</dbReference>
<dbReference type="Pfam" id="PF00144">
    <property type="entry name" value="Beta-lactamase"/>
    <property type="match status" value="1"/>
</dbReference>
<protein>
    <submittedName>
        <fullName evidence="3">Serine hydrolase</fullName>
    </submittedName>
</protein>
<sequence>MDTVTNIARAASFPLPSSDLESLGFRKGQIDRLIALIERHVAENRYPGCQIALARHGKLALYKSFGNAVTEPKPRAAADDTLWLLYSNTKVVTAVTLWALAERGLFSFSDRIADHVPAFAKHAKGNITVLQTITHQGGFPNAVVGKDAWADHKRLREVVCDFPLEWTPGSKVHYHGLSAHWTLGVLIEAVTGKDFRDVIRETVAEPLGLGRELFVGLPEAEFGRAADMHETVPGDKGPNGEGMRRDGDANTAEWRKGGAPGGAGYGTARAMAALYQMMLAGGELNGTRILSPRTLQYAIRNHTGDRVDEFMGMPMHRGLGPHLRGTTANIRGLGAFANPGVFGHGGVGTSYCWGDPESGVSFAYVTNNRVPDPWHSKRLDLVANFVHSAILP</sequence>
<dbReference type="Gene3D" id="3.40.710.10">
    <property type="entry name" value="DD-peptidase/beta-lactamase superfamily"/>
    <property type="match status" value="1"/>
</dbReference>
<organism evidence="3 4">
    <name type="scientific">Reyranella soli</name>
    <dbReference type="NCBI Taxonomy" id="1230389"/>
    <lineage>
        <taxon>Bacteria</taxon>
        <taxon>Pseudomonadati</taxon>
        <taxon>Pseudomonadota</taxon>
        <taxon>Alphaproteobacteria</taxon>
        <taxon>Hyphomicrobiales</taxon>
        <taxon>Reyranellaceae</taxon>
        <taxon>Reyranella</taxon>
    </lineage>
</organism>
<dbReference type="PANTHER" id="PTHR43283:SF3">
    <property type="entry name" value="BETA-LACTAMASE FAMILY PROTEIN (AFU_ORTHOLOGUE AFUA_5G07500)"/>
    <property type="match status" value="1"/>
</dbReference>
<keyword evidence="3" id="KW-0378">Hydrolase</keyword>
<dbReference type="InterPro" id="IPR012338">
    <property type="entry name" value="Beta-lactam/transpept-like"/>
</dbReference>
<reference evidence="3 4" key="1">
    <citation type="submission" date="2019-07" db="EMBL/GenBank/DDBJ databases">
        <title>Whole genome shotgun sequence of Reyranella soli NBRC 108950.</title>
        <authorList>
            <person name="Hosoyama A."/>
            <person name="Uohara A."/>
            <person name="Ohji S."/>
            <person name="Ichikawa N."/>
        </authorList>
    </citation>
    <scope>NUCLEOTIDE SEQUENCE [LARGE SCALE GENOMIC DNA]</scope>
    <source>
        <strain evidence="3 4">NBRC 108950</strain>
    </source>
</reference>
<evidence type="ECO:0000313" key="3">
    <source>
        <dbReference type="EMBL" id="GEP52885.1"/>
    </source>
</evidence>
<comment type="caution">
    <text evidence="3">The sequence shown here is derived from an EMBL/GenBank/DDBJ whole genome shotgun (WGS) entry which is preliminary data.</text>
</comment>
<dbReference type="GO" id="GO:0016787">
    <property type="term" value="F:hydrolase activity"/>
    <property type="evidence" value="ECO:0007669"/>
    <property type="project" value="UniProtKB-KW"/>
</dbReference>
<keyword evidence="4" id="KW-1185">Reference proteome</keyword>
<feature type="domain" description="Beta-lactamase-related" evidence="2">
    <location>
        <begin position="35"/>
        <end position="379"/>
    </location>
</feature>
<dbReference type="InterPro" id="IPR050789">
    <property type="entry name" value="Diverse_Enzym_Activities"/>
</dbReference>
<accession>A0A512N1M8</accession>
<dbReference type="AlphaFoldDB" id="A0A512N1M8"/>
<evidence type="ECO:0000256" key="1">
    <source>
        <dbReference type="SAM" id="MobiDB-lite"/>
    </source>
</evidence>
<dbReference type="Proteomes" id="UP000321058">
    <property type="component" value="Unassembled WGS sequence"/>
</dbReference>
<proteinExistence type="predicted"/>
<gene>
    <name evidence="3" type="ORF">RSO01_00510</name>
</gene>
<feature type="region of interest" description="Disordered" evidence="1">
    <location>
        <begin position="229"/>
        <end position="256"/>
    </location>
</feature>
<name>A0A512N1M8_9HYPH</name>
<dbReference type="PANTHER" id="PTHR43283">
    <property type="entry name" value="BETA-LACTAMASE-RELATED"/>
    <property type="match status" value="1"/>
</dbReference>
<feature type="compositionally biased region" description="Basic and acidic residues" evidence="1">
    <location>
        <begin position="242"/>
        <end position="256"/>
    </location>
</feature>
<dbReference type="SUPFAM" id="SSF56601">
    <property type="entry name" value="beta-lactamase/transpeptidase-like"/>
    <property type="match status" value="1"/>
</dbReference>
<evidence type="ECO:0000313" key="4">
    <source>
        <dbReference type="Proteomes" id="UP000321058"/>
    </source>
</evidence>
<dbReference type="EMBL" id="BKAJ01000003">
    <property type="protein sequence ID" value="GEP52885.1"/>
    <property type="molecule type" value="Genomic_DNA"/>
</dbReference>
<dbReference type="RefSeq" id="WP_170302763.1">
    <property type="nucleotide sequence ID" value="NZ_BKAJ01000003.1"/>
</dbReference>
<evidence type="ECO:0000259" key="2">
    <source>
        <dbReference type="Pfam" id="PF00144"/>
    </source>
</evidence>